<keyword evidence="2" id="KW-1185">Reference proteome</keyword>
<evidence type="ECO:0000313" key="1">
    <source>
        <dbReference type="EMBL" id="OCS89260.1"/>
    </source>
</evidence>
<evidence type="ECO:0000313" key="2">
    <source>
        <dbReference type="Proteomes" id="UP000093482"/>
    </source>
</evidence>
<protein>
    <recommendedName>
        <fullName evidence="3">DUF3800 domain-containing protein</fullName>
    </recommendedName>
</protein>
<dbReference type="Proteomes" id="UP000093482">
    <property type="component" value="Unassembled WGS sequence"/>
</dbReference>
<dbReference type="InterPro" id="IPR024524">
    <property type="entry name" value="DUF3800"/>
</dbReference>
<proteinExistence type="predicted"/>
<dbReference type="OrthoDB" id="3199559at2"/>
<dbReference type="EMBL" id="MATO01000044">
    <property type="protein sequence ID" value="OCS89260.1"/>
    <property type="molecule type" value="Genomic_DNA"/>
</dbReference>
<name>A0A1C0YQ06_9BACL</name>
<accession>A0A1C0YQ06</accession>
<dbReference type="RefSeq" id="WP_066465318.1">
    <property type="nucleotide sequence ID" value="NZ_MATO01000044.1"/>
</dbReference>
<evidence type="ECO:0008006" key="3">
    <source>
        <dbReference type="Google" id="ProtNLM"/>
    </source>
</evidence>
<comment type="caution">
    <text evidence="1">The sequence shown here is derived from an EMBL/GenBank/DDBJ whole genome shotgun (WGS) entry which is preliminary data.</text>
</comment>
<gene>
    <name evidence="1" type="ORF">A6K76_12995</name>
</gene>
<dbReference type="AlphaFoldDB" id="A0A1C0YQ06"/>
<sequence length="229" mass="27036">MKTIYMFIDDSGVFHPNDAYFVYAGYVFMSKAETERAKRKYRTLLSRLRKESHVEGELKACRLKRKHKRALFNVMRHEESFFVAVQNRKVRQSIMTITDTRHRYKDYILKRIVREKLTNLIRSAQIDPYEDLAIHISIDEQHTAMNGYYNLKSAIYEELVLGVPNFDYGRKYKPIMYGNLHIEVEFCNSASNYLIQASDILANRIYTSLLTDQPALRAKEKNMALYLPK</sequence>
<dbReference type="Pfam" id="PF12686">
    <property type="entry name" value="DUF3800"/>
    <property type="match status" value="1"/>
</dbReference>
<reference evidence="1 2" key="1">
    <citation type="submission" date="2016-07" db="EMBL/GenBank/DDBJ databases">
        <title>Caryophanon latum genome sequencing.</title>
        <authorList>
            <person name="Verma A."/>
            <person name="Pal Y."/>
            <person name="Krishnamurthi S."/>
        </authorList>
    </citation>
    <scope>NUCLEOTIDE SEQUENCE [LARGE SCALE GENOMIC DNA]</scope>
    <source>
        <strain evidence="1 2">DSM 14151</strain>
    </source>
</reference>
<organism evidence="1 2">
    <name type="scientific">Caryophanon latum</name>
    <dbReference type="NCBI Taxonomy" id="33977"/>
    <lineage>
        <taxon>Bacteria</taxon>
        <taxon>Bacillati</taxon>
        <taxon>Bacillota</taxon>
        <taxon>Bacilli</taxon>
        <taxon>Bacillales</taxon>
        <taxon>Caryophanaceae</taxon>
        <taxon>Caryophanon</taxon>
    </lineage>
</organism>